<reference evidence="2 3" key="1">
    <citation type="journal article" date="2014" name="Int. J. Syst. Evol. Microbiol.">
        <title>Complete genome sequence of Corynebacterium casei LMG S-19264T (=DSM 44701T), isolated from a smear-ripened cheese.</title>
        <authorList>
            <consortium name="US DOE Joint Genome Institute (JGI-PGF)"/>
            <person name="Walter F."/>
            <person name="Albersmeier A."/>
            <person name="Kalinowski J."/>
            <person name="Ruckert C."/>
        </authorList>
    </citation>
    <scope>NUCLEOTIDE SEQUENCE [LARGE SCALE GENOMIC DNA]</scope>
    <source>
        <strain evidence="2 3">KCTC 12285</strain>
    </source>
</reference>
<dbReference type="InterPro" id="IPR011335">
    <property type="entry name" value="Restrct_endonuc-II-like"/>
</dbReference>
<dbReference type="SUPFAM" id="SSF52980">
    <property type="entry name" value="Restriction endonuclease-like"/>
    <property type="match status" value="1"/>
</dbReference>
<proteinExistence type="predicted"/>
<dbReference type="Gene3D" id="3.90.320.10">
    <property type="match status" value="1"/>
</dbReference>
<dbReference type="AlphaFoldDB" id="A0A918JTK5"/>
<feature type="domain" description="PD-(D/E)XK endonuclease-like" evidence="1">
    <location>
        <begin position="640"/>
        <end position="908"/>
    </location>
</feature>
<gene>
    <name evidence="2" type="ORF">GCM10007384_05780</name>
</gene>
<name>A0A918JTK5_9FLAO</name>
<evidence type="ECO:0000259" key="1">
    <source>
        <dbReference type="Pfam" id="PF12705"/>
    </source>
</evidence>
<sequence>MKSFLKEVLLELCSANEDLSDLLFIVPSKRAGLFLKKELVEIYADTTLFAPIILSIEEFIIQLSGLQQIDNTQTLFEFYETYLSTHPDVEKENFETFSNWAQTLVYDFNEIDRYCIDHKSFFTYLSGIQDLNHWYLQEEKTELVKNYIRFWESLIDYYNNFKNKLLEKKIGYQGLLYRKASEDIQSYIKTEKRKHILVGFNALNNAEQIIFQSLLEADIAQVYWDADQFFFENTYHEASLFLRTYKNQWEYYKKKPLQWINNNFSSKKDITLIGVPKNIGQAKSVGQLLGKLSGSEMEKTALVLADESMLQPLLNSLPDVVKSLNITMGLPLKEVPTAAFFELLFNLHKTSTNPKGFYYKQVLEILNSLPAYRLLGLNAKKLIHTISRDNIIFITLKKLQDQTTEKEKQVLALLFEPWKDVTTALDNCREIIQLLKNSLDKEKNELELEYVYHFHLVFNKVSTLHTKYPYLSSLGSLYTLYKDILTTETLDFSGEPFSGLQLMGMLESRCLDFETVIITSVNEGTLPAGKSMNSFIPYDLKRAYNLPTYKEKDAIYTYHFYRLIQRAKKVYLLYNTEDEGFGGGEKSRFLLQLEIDKRPNHKLSKYMVSAEVPKLIKQPLQVDKNQEVLSKLKDIGAHGLSPSALTTYIRNPMDFYYKYVLGIKETEEVEETIAANTLGTVIHNTLEIFYKPIENRFLSIEDIKEMRGQIDKELNNQFKQEYTKLDITQGKNLLIFEVAKRYIYNFLKAEEALLQRGSQLKILSIESNLKTKLEIPGLDFPIYIKGKVDRIDSLDGQIRIIDYKTGKVSRNDVVIMDWDTIIEDYKYSKVIQVLAYAYMQHNENPISEGFQAGIISFKNLQEGFLKFGTKENIRGKINDEITDSVFESYLIQLHKLIIEIFDIEIPFTEKEVG</sequence>
<evidence type="ECO:0000313" key="3">
    <source>
        <dbReference type="Proteomes" id="UP000601108"/>
    </source>
</evidence>
<dbReference type="InterPro" id="IPR038726">
    <property type="entry name" value="PDDEXK_AddAB-type"/>
</dbReference>
<dbReference type="RefSeq" id="WP_027411829.1">
    <property type="nucleotide sequence ID" value="NZ_BMWS01000003.1"/>
</dbReference>
<comment type="caution">
    <text evidence="2">The sequence shown here is derived from an EMBL/GenBank/DDBJ whole genome shotgun (WGS) entry which is preliminary data.</text>
</comment>
<dbReference type="InterPro" id="IPR011604">
    <property type="entry name" value="PDDEXK-like_dom_sf"/>
</dbReference>
<accession>A0A918JTK5</accession>
<protein>
    <recommendedName>
        <fullName evidence="1">PD-(D/E)XK endonuclease-like domain-containing protein</fullName>
    </recommendedName>
</protein>
<dbReference type="Pfam" id="PF12705">
    <property type="entry name" value="PDDEXK_1"/>
    <property type="match status" value="1"/>
</dbReference>
<dbReference type="SUPFAM" id="SSF52540">
    <property type="entry name" value="P-loop containing nucleoside triphosphate hydrolases"/>
    <property type="match status" value="1"/>
</dbReference>
<dbReference type="Proteomes" id="UP000601108">
    <property type="component" value="Unassembled WGS sequence"/>
</dbReference>
<dbReference type="InterPro" id="IPR027417">
    <property type="entry name" value="P-loop_NTPase"/>
</dbReference>
<dbReference type="EMBL" id="BMWS01000003">
    <property type="protein sequence ID" value="GGX07121.1"/>
    <property type="molecule type" value="Genomic_DNA"/>
</dbReference>
<evidence type="ECO:0000313" key="2">
    <source>
        <dbReference type="EMBL" id="GGX07121.1"/>
    </source>
</evidence>
<keyword evidence="3" id="KW-1185">Reference proteome</keyword>
<organism evidence="2 3">
    <name type="scientific">Aquimarina muelleri</name>
    <dbReference type="NCBI Taxonomy" id="279356"/>
    <lineage>
        <taxon>Bacteria</taxon>
        <taxon>Pseudomonadati</taxon>
        <taxon>Bacteroidota</taxon>
        <taxon>Flavobacteriia</taxon>
        <taxon>Flavobacteriales</taxon>
        <taxon>Flavobacteriaceae</taxon>
        <taxon>Aquimarina</taxon>
    </lineage>
</organism>